<proteinExistence type="predicted"/>
<evidence type="ECO:0000313" key="1">
    <source>
        <dbReference type="EMBL" id="PHU36052.1"/>
    </source>
</evidence>
<dbReference type="Proteomes" id="UP000225889">
    <property type="component" value="Unassembled WGS sequence"/>
</dbReference>
<dbReference type="RefSeq" id="WP_099391267.1">
    <property type="nucleotide sequence ID" value="NZ_PDYF01000007.1"/>
</dbReference>
<dbReference type="AlphaFoldDB" id="A0A2G3DYC4"/>
<sequence>MLKNLFIVLSALSMLSTLYKDGLSGNIQGDYVAELKVVDFLDESDISTFSDMGIDISDLSLDVNIVFEEDDSFVLSIDAETFESDFSCLLESNMDEIIDLALEDIGMTRDDITDDEAQSIGYDSADEMFSDIANQIMTEMESYYEEMEEEFDMATVSGFYEVSGNTIIFTLDEDDASFEQGIINVDRTISIYIEDEDISTTLVFSKQD</sequence>
<organism evidence="1 2">
    <name type="scientific">Pseudobutyrivibrio ruminis</name>
    <dbReference type="NCBI Taxonomy" id="46206"/>
    <lineage>
        <taxon>Bacteria</taxon>
        <taxon>Bacillati</taxon>
        <taxon>Bacillota</taxon>
        <taxon>Clostridia</taxon>
        <taxon>Lachnospirales</taxon>
        <taxon>Lachnospiraceae</taxon>
        <taxon>Pseudobutyrivibrio</taxon>
    </lineage>
</organism>
<reference evidence="1 2" key="1">
    <citation type="submission" date="2017-10" db="EMBL/GenBank/DDBJ databases">
        <title>Resolving the taxonomy of Roseburia spp., Eubacterium rectale and Agathobacter spp. through phylogenomic analysis.</title>
        <authorList>
            <person name="Sheridan P.O."/>
            <person name="Walker A.W."/>
            <person name="Duncan S.H."/>
            <person name="Scott K.P."/>
            <person name="Toole P.W.O."/>
            <person name="Luis P."/>
            <person name="Flint H.J."/>
        </authorList>
    </citation>
    <scope>NUCLEOTIDE SEQUENCE [LARGE SCALE GENOMIC DNA]</scope>
    <source>
        <strain evidence="1 2">JK626</strain>
    </source>
</reference>
<comment type="caution">
    <text evidence="1">The sequence shown here is derived from an EMBL/GenBank/DDBJ whole genome shotgun (WGS) entry which is preliminary data.</text>
</comment>
<gene>
    <name evidence="1" type="ORF">CSX01_02135</name>
</gene>
<reference evidence="1 2" key="2">
    <citation type="submission" date="2017-10" db="EMBL/GenBank/DDBJ databases">
        <authorList>
            <person name="Banno H."/>
            <person name="Chua N.-H."/>
        </authorList>
    </citation>
    <scope>NUCLEOTIDE SEQUENCE [LARGE SCALE GENOMIC DNA]</scope>
    <source>
        <strain evidence="1 2">JK626</strain>
    </source>
</reference>
<evidence type="ECO:0000313" key="2">
    <source>
        <dbReference type="Proteomes" id="UP000225889"/>
    </source>
</evidence>
<name>A0A2G3DYC4_9FIRM</name>
<accession>A0A2G3DYC4</accession>
<dbReference type="EMBL" id="PDYF01000007">
    <property type="protein sequence ID" value="PHU36052.1"/>
    <property type="molecule type" value="Genomic_DNA"/>
</dbReference>
<protein>
    <submittedName>
        <fullName evidence="1">Uncharacterized protein</fullName>
    </submittedName>
</protein>